<gene>
    <name evidence="2" type="ORF">C2S53_008747</name>
</gene>
<organism evidence="2 3">
    <name type="scientific">Perilla frutescens var. hirtella</name>
    <name type="common">Perilla citriodora</name>
    <name type="synonym">Perilla setoyensis</name>
    <dbReference type="NCBI Taxonomy" id="608512"/>
    <lineage>
        <taxon>Eukaryota</taxon>
        <taxon>Viridiplantae</taxon>
        <taxon>Streptophyta</taxon>
        <taxon>Embryophyta</taxon>
        <taxon>Tracheophyta</taxon>
        <taxon>Spermatophyta</taxon>
        <taxon>Magnoliopsida</taxon>
        <taxon>eudicotyledons</taxon>
        <taxon>Gunneridae</taxon>
        <taxon>Pentapetalae</taxon>
        <taxon>asterids</taxon>
        <taxon>lamiids</taxon>
        <taxon>Lamiales</taxon>
        <taxon>Lamiaceae</taxon>
        <taxon>Nepetoideae</taxon>
        <taxon>Elsholtzieae</taxon>
        <taxon>Perilla</taxon>
    </lineage>
</organism>
<dbReference type="Proteomes" id="UP001190926">
    <property type="component" value="Unassembled WGS sequence"/>
</dbReference>
<protein>
    <submittedName>
        <fullName evidence="2">Root meristem growth factor</fullName>
    </submittedName>
</protein>
<feature type="chain" id="PRO_5041940526" evidence="1">
    <location>
        <begin position="24"/>
        <end position="133"/>
    </location>
</feature>
<evidence type="ECO:0000256" key="1">
    <source>
        <dbReference type="SAM" id="SignalP"/>
    </source>
</evidence>
<accession>A0AAD4JDA3</accession>
<feature type="signal peptide" evidence="1">
    <location>
        <begin position="1"/>
        <end position="23"/>
    </location>
</feature>
<sequence>MEPSTLVAAFCVAVSFMLASCASDQVNVQESEQQYVQQPYQLTLPLLPRKLKLQEEMKSSSADKDIMLQKKLLEASAGHKKVEKDDVVINHAAKRGTWREWVESPNKSEYFTMDYAWVRRRRPIHNKQIPFVP</sequence>
<keyword evidence="1" id="KW-0732">Signal</keyword>
<reference evidence="2 3" key="1">
    <citation type="journal article" date="2021" name="Nat. Commun.">
        <title>Incipient diploidization of the medicinal plant Perilla within 10,000 years.</title>
        <authorList>
            <person name="Zhang Y."/>
            <person name="Shen Q."/>
            <person name="Leng L."/>
            <person name="Zhang D."/>
            <person name="Chen S."/>
            <person name="Shi Y."/>
            <person name="Ning Z."/>
            <person name="Chen S."/>
        </authorList>
    </citation>
    <scope>NUCLEOTIDE SEQUENCE [LARGE SCALE GENOMIC DNA]</scope>
    <source>
        <strain evidence="3">cv. PC099</strain>
    </source>
</reference>
<proteinExistence type="predicted"/>
<evidence type="ECO:0000313" key="2">
    <source>
        <dbReference type="EMBL" id="KAH6831665.1"/>
    </source>
</evidence>
<name>A0AAD4JDA3_PERFH</name>
<dbReference type="EMBL" id="SDAM02000085">
    <property type="protein sequence ID" value="KAH6831665.1"/>
    <property type="molecule type" value="Genomic_DNA"/>
</dbReference>
<keyword evidence="3" id="KW-1185">Reference proteome</keyword>
<dbReference type="AlphaFoldDB" id="A0AAD4JDA3"/>
<comment type="caution">
    <text evidence="2">The sequence shown here is derived from an EMBL/GenBank/DDBJ whole genome shotgun (WGS) entry which is preliminary data.</text>
</comment>
<evidence type="ECO:0000313" key="3">
    <source>
        <dbReference type="Proteomes" id="UP001190926"/>
    </source>
</evidence>